<name>A0A172QX32_9CORY</name>
<keyword evidence="3" id="KW-1185">Reference proteome</keyword>
<proteinExistence type="predicted"/>
<dbReference type="Proteomes" id="UP000076929">
    <property type="component" value="Chromosome"/>
</dbReference>
<dbReference type="AlphaFoldDB" id="A0A172QX32"/>
<dbReference type="EMBL" id="CP015622">
    <property type="protein sequence ID" value="ANE05267.1"/>
    <property type="molecule type" value="Genomic_DNA"/>
</dbReference>
<evidence type="ECO:0000259" key="1">
    <source>
        <dbReference type="Pfam" id="PF13845"/>
    </source>
</evidence>
<protein>
    <recommendedName>
        <fullName evidence="1">Septum formation-related domain-containing protein</fullName>
    </recommendedName>
</protein>
<gene>
    <name evidence="2" type="ORF">ccrud_04125</name>
</gene>
<dbReference type="RefSeq" id="WP_066569509.1">
    <property type="nucleotide sequence ID" value="NZ_CP015622.1"/>
</dbReference>
<dbReference type="OrthoDB" id="3628931at2"/>
<evidence type="ECO:0000313" key="2">
    <source>
        <dbReference type="EMBL" id="ANE05267.1"/>
    </source>
</evidence>
<dbReference type="STRING" id="1652495.ccrud_04125"/>
<sequence length="164" mass="17256">MKLFKYVAAGTFACALVGCSQTDSLVATTEVAPVDAAVAETSVVETEANQTSAFALSVGECFNDTADAEIADVPVVECATPHDNEIFHLFDLQGDYPADVTQAGFDGCLAEFENFVGGPFETSIYQVYPMTPTEGSWANGDREVVCSVWIDGEKMTGSAAGTAQ</sequence>
<dbReference type="InterPro" id="IPR026004">
    <property type="entry name" value="Septum_form"/>
</dbReference>
<accession>A0A172QX32</accession>
<organism evidence="2 3">
    <name type="scientific">Corynebacterium crudilactis</name>
    <dbReference type="NCBI Taxonomy" id="1652495"/>
    <lineage>
        <taxon>Bacteria</taxon>
        <taxon>Bacillati</taxon>
        <taxon>Actinomycetota</taxon>
        <taxon>Actinomycetes</taxon>
        <taxon>Mycobacteriales</taxon>
        <taxon>Corynebacteriaceae</taxon>
        <taxon>Corynebacterium</taxon>
    </lineage>
</organism>
<reference evidence="2 3" key="1">
    <citation type="submission" date="2016-05" db="EMBL/GenBank/DDBJ databases">
        <title>Complete genome sequence of Corynebacterium crudilactis, a new Corynebacterium species isolated from raw cow's milk.</title>
        <authorList>
            <person name="Christian R."/>
            <person name="Zimmermann J."/>
            <person name="Lipski A."/>
            <person name="Kalinowski J."/>
        </authorList>
    </citation>
    <scope>NUCLEOTIDE SEQUENCE [LARGE SCALE GENOMIC DNA]</scope>
    <source>
        <strain evidence="2 3">JZ16</strain>
    </source>
</reference>
<dbReference type="KEGG" id="ccjz:ccrud_04125"/>
<dbReference type="PROSITE" id="PS51257">
    <property type="entry name" value="PROKAR_LIPOPROTEIN"/>
    <property type="match status" value="1"/>
</dbReference>
<feature type="domain" description="Septum formation-related" evidence="1">
    <location>
        <begin position="59"/>
        <end position="153"/>
    </location>
</feature>
<evidence type="ECO:0000313" key="3">
    <source>
        <dbReference type="Proteomes" id="UP000076929"/>
    </source>
</evidence>
<dbReference type="Pfam" id="PF13845">
    <property type="entry name" value="Septum_form"/>
    <property type="match status" value="1"/>
</dbReference>